<keyword evidence="2" id="KW-0812">Transmembrane</keyword>
<feature type="region of interest" description="Disordered" evidence="1">
    <location>
        <begin position="169"/>
        <end position="214"/>
    </location>
</feature>
<protein>
    <recommendedName>
        <fullName evidence="5">MYXO-CTERM domain-containing protein</fullName>
    </recommendedName>
</protein>
<comment type="caution">
    <text evidence="3">The sequence shown here is derived from an EMBL/GenBank/DDBJ whole genome shotgun (WGS) entry which is preliminary data.</text>
</comment>
<dbReference type="AlphaFoldDB" id="A0A2A9E2Q7"/>
<name>A0A2A9E2Q7_9MICO</name>
<evidence type="ECO:0000256" key="2">
    <source>
        <dbReference type="SAM" id="Phobius"/>
    </source>
</evidence>
<dbReference type="OrthoDB" id="4401005at2"/>
<reference evidence="3 4" key="1">
    <citation type="submission" date="2017-10" db="EMBL/GenBank/DDBJ databases">
        <title>Sequencing the genomes of 1000 actinobacteria strains.</title>
        <authorList>
            <person name="Klenk H.-P."/>
        </authorList>
    </citation>
    <scope>NUCLEOTIDE SEQUENCE [LARGE SCALE GENOMIC DNA]</scope>
    <source>
        <strain evidence="3 4">DSM 18966</strain>
    </source>
</reference>
<keyword evidence="2" id="KW-1133">Transmembrane helix</keyword>
<dbReference type="RefSeq" id="WP_098454233.1">
    <property type="nucleotide sequence ID" value="NZ_PDJG01000001.1"/>
</dbReference>
<dbReference type="EMBL" id="PDJG01000001">
    <property type="protein sequence ID" value="PFG32936.1"/>
    <property type="molecule type" value="Genomic_DNA"/>
</dbReference>
<keyword evidence="2" id="KW-0472">Membrane</keyword>
<keyword evidence="4" id="KW-1185">Reference proteome</keyword>
<feature type="transmembrane region" description="Helical" evidence="2">
    <location>
        <begin position="218"/>
        <end position="238"/>
    </location>
</feature>
<accession>A0A2A9E2Q7</accession>
<evidence type="ECO:0008006" key="5">
    <source>
        <dbReference type="Google" id="ProtNLM"/>
    </source>
</evidence>
<evidence type="ECO:0000313" key="4">
    <source>
        <dbReference type="Proteomes" id="UP000225548"/>
    </source>
</evidence>
<organism evidence="3 4">
    <name type="scientific">Sanguibacter antarcticus</name>
    <dbReference type="NCBI Taxonomy" id="372484"/>
    <lineage>
        <taxon>Bacteria</taxon>
        <taxon>Bacillati</taxon>
        <taxon>Actinomycetota</taxon>
        <taxon>Actinomycetes</taxon>
        <taxon>Micrococcales</taxon>
        <taxon>Sanguibacteraceae</taxon>
        <taxon>Sanguibacter</taxon>
    </lineage>
</organism>
<evidence type="ECO:0000313" key="3">
    <source>
        <dbReference type="EMBL" id="PFG32936.1"/>
    </source>
</evidence>
<gene>
    <name evidence="3" type="ORF">ATL42_0788</name>
</gene>
<feature type="compositionally biased region" description="Low complexity" evidence="1">
    <location>
        <begin position="176"/>
        <end position="203"/>
    </location>
</feature>
<proteinExistence type="predicted"/>
<dbReference type="Proteomes" id="UP000225548">
    <property type="component" value="Unassembled WGS sequence"/>
</dbReference>
<evidence type="ECO:0000256" key="1">
    <source>
        <dbReference type="SAM" id="MobiDB-lite"/>
    </source>
</evidence>
<sequence length="242" mass="24211">MLAAVVGTVLVAGTVSGAPKLGTQVPEATTATACQGVVVVVDPGALPADGDSLQDGLVACALRDPSAPGTDGLDVLRDAGVQVEGTAQWGAAFVCRVEGRPASSETILVPDVGALQETCDRTPSALAYWTLWTAAPGGAWTYAQTGAGDMDLVPGAALGLVFAVGEDGPEPPSLSAGAARTGTATDGWTWRASSADDATSSGSEDAEGRRSRTSADTVLPVVGATLVVVLVLASLALARRRR</sequence>